<dbReference type="AlphaFoldDB" id="A0A7V7TYE1"/>
<dbReference type="PANTHER" id="PTHR37822">
    <property type="entry name" value="SPORE PHOTOPRODUCT LYASE-RELATED"/>
    <property type="match status" value="1"/>
</dbReference>
<dbReference type="PANTHER" id="PTHR37822:SF2">
    <property type="entry name" value="SPORE PHOTOPRODUCT LYASE"/>
    <property type="match status" value="1"/>
</dbReference>
<dbReference type="GO" id="GO:0051539">
    <property type="term" value="F:4 iron, 4 sulfur cluster binding"/>
    <property type="evidence" value="ECO:0007669"/>
    <property type="project" value="TreeGrafter"/>
</dbReference>
<dbReference type="Gene3D" id="3.80.30.30">
    <property type="match status" value="1"/>
</dbReference>
<dbReference type="FunFam" id="3.40.50.12110:FF:000002">
    <property type="entry name" value="Spore photoproduct lyase"/>
    <property type="match status" value="1"/>
</dbReference>
<reference evidence="1 2" key="1">
    <citation type="submission" date="2019-09" db="EMBL/GenBank/DDBJ databases">
        <title>YIM 132180 draft genome.</title>
        <authorList>
            <person name="Zhang K."/>
        </authorList>
    </citation>
    <scope>NUCLEOTIDE SEQUENCE [LARGE SCALE GENOMIC DNA]</scope>
    <source>
        <strain evidence="1 2">YIM 132180</strain>
    </source>
</reference>
<accession>A0A7V7TYE1</accession>
<dbReference type="GO" id="GO:1904047">
    <property type="term" value="F:S-adenosyl-L-methionine binding"/>
    <property type="evidence" value="ECO:0007669"/>
    <property type="project" value="TreeGrafter"/>
</dbReference>
<proteinExistence type="predicted"/>
<dbReference type="InterPro" id="IPR049539">
    <property type="entry name" value="SPL"/>
</dbReference>
<evidence type="ECO:0000313" key="1">
    <source>
        <dbReference type="EMBL" id="KAB0682617.1"/>
    </source>
</evidence>
<dbReference type="Gene3D" id="3.40.50.12110">
    <property type="match status" value="1"/>
</dbReference>
<protein>
    <submittedName>
        <fullName evidence="1">Spore photoproduct lyase family protein</fullName>
    </submittedName>
</protein>
<keyword evidence="2" id="KW-1185">Reference proteome</keyword>
<dbReference type="GO" id="GO:0042601">
    <property type="term" value="C:endospore-forming forespore"/>
    <property type="evidence" value="ECO:0007669"/>
    <property type="project" value="TreeGrafter"/>
</dbReference>
<dbReference type="RefSeq" id="WP_150967589.1">
    <property type="nucleotide sequence ID" value="NZ_VZDO01000001.1"/>
</dbReference>
<keyword evidence="1" id="KW-0456">Lyase</keyword>
<dbReference type="EMBL" id="VZDO01000001">
    <property type="protein sequence ID" value="KAB0682617.1"/>
    <property type="molecule type" value="Genomic_DNA"/>
</dbReference>
<gene>
    <name evidence="1" type="ORF">F6X38_00545</name>
</gene>
<comment type="caution">
    <text evidence="1">The sequence shown here is derived from an EMBL/GenBank/DDBJ whole genome shotgun (WGS) entry which is preliminary data.</text>
</comment>
<dbReference type="NCBIfam" id="TIGR03886">
    <property type="entry name" value="lyase_spl_fam"/>
    <property type="match status" value="1"/>
</dbReference>
<organism evidence="1 2">
    <name type="scientific">Plantimonas leprariae</name>
    <dbReference type="NCBI Taxonomy" id="2615207"/>
    <lineage>
        <taxon>Bacteria</taxon>
        <taxon>Pseudomonadati</taxon>
        <taxon>Pseudomonadota</taxon>
        <taxon>Alphaproteobacteria</taxon>
        <taxon>Hyphomicrobiales</taxon>
        <taxon>Aurantimonadaceae</taxon>
        <taxon>Plantimonas</taxon>
    </lineage>
</organism>
<dbReference type="InterPro" id="IPR023805">
    <property type="entry name" value="Uncharacterised_Spl-rel"/>
</dbReference>
<evidence type="ECO:0000313" key="2">
    <source>
        <dbReference type="Proteomes" id="UP000432089"/>
    </source>
</evidence>
<name>A0A7V7TYE1_9HYPH</name>
<sequence length="355" mass="40785">MALPRALIEPKRIYLEPAVRAYPRGREVLERFPAAEQVEVDSHWRIPQLFEDEALAEDWLRMKRDVLVLGVKKGMTMRPNGRSADFIAPSSSNGCAMACSYCYVPRRKGYSNPVSVFVNIDDITCALARHAAKFGAKPEPNTVDPKDWVYDLGENGDLSVDATVSGNVRDLVAAFRAIPNAKGSFATKYINPDLLAYDPQGRTRVRFSLMPERMAKLVDVRTSPMGERIRAINDFVRAGYEVHANFSPVIVHEDWEAEWRELFAEIDDALEPAAKAQLKCEIIMLTHNEGLHRVNMDWHPKAEAMLWRPDIQEDKTSQNGARNVRYRTPWKRRWLDQFLGWMRERLPYCEVRYAF</sequence>
<dbReference type="Proteomes" id="UP000432089">
    <property type="component" value="Unassembled WGS sequence"/>
</dbReference>
<dbReference type="GO" id="GO:0003913">
    <property type="term" value="F:DNA photolyase activity"/>
    <property type="evidence" value="ECO:0007669"/>
    <property type="project" value="TreeGrafter"/>
</dbReference>
<dbReference type="Pfam" id="PF20903">
    <property type="entry name" value="SPL"/>
    <property type="match status" value="1"/>
</dbReference>